<keyword evidence="1" id="KW-1133">Transmembrane helix</keyword>
<feature type="transmembrane region" description="Helical" evidence="1">
    <location>
        <begin position="287"/>
        <end position="308"/>
    </location>
</feature>
<feature type="transmembrane region" description="Helical" evidence="1">
    <location>
        <begin position="216"/>
        <end position="235"/>
    </location>
</feature>
<dbReference type="Proteomes" id="UP000193920">
    <property type="component" value="Unassembled WGS sequence"/>
</dbReference>
<dbReference type="OrthoDB" id="10537078at2759"/>
<keyword evidence="3" id="KW-1185">Reference proteome</keyword>
<feature type="transmembrane region" description="Helical" evidence="1">
    <location>
        <begin position="71"/>
        <end position="91"/>
    </location>
</feature>
<dbReference type="EMBL" id="MCOG01000039">
    <property type="protein sequence ID" value="ORY72541.1"/>
    <property type="molecule type" value="Genomic_DNA"/>
</dbReference>
<evidence type="ECO:0000313" key="2">
    <source>
        <dbReference type="EMBL" id="ORY72541.1"/>
    </source>
</evidence>
<feature type="transmembrane region" description="Helical" evidence="1">
    <location>
        <begin position="178"/>
        <end position="196"/>
    </location>
</feature>
<dbReference type="AlphaFoldDB" id="A0A1Y2ELU9"/>
<feature type="transmembrane region" description="Helical" evidence="1">
    <location>
        <begin position="39"/>
        <end position="59"/>
    </location>
</feature>
<feature type="transmembrane region" description="Helical" evidence="1">
    <location>
        <begin position="103"/>
        <end position="128"/>
    </location>
</feature>
<protein>
    <recommendedName>
        <fullName evidence="4">G-protein coupled receptors family 1 profile domain-containing protein</fullName>
    </recommendedName>
</protein>
<keyword evidence="1" id="KW-0472">Membrane</keyword>
<feature type="transmembrane region" description="Helical" evidence="1">
    <location>
        <begin position="247"/>
        <end position="267"/>
    </location>
</feature>
<sequence>MESSNSQSIPQTLPNNLMEINNKEDFKKIFGMSQLEKNICIFLIIFSTIYFNAVNILLFKKRKNYIIKHRGMILTLPSAVASYISAMNLLLNEIAYSMEFHNFYIYVNNILIVFIIMSACGRAIRLILLYNLNTFKSECILQIQDFNEHPLKTKISKVEVNTYMKAVDNMVKRKTGKWLLIISFVITIIITALMEYIKSFKSSNYDIVKFAEFAPINIFLILFTFLSVYFIYALRKIKDNETFGIKFEVHCSFIVSFIVFIFSIVMYHPKIDVPWLIEYTHSGSYLYIMQTSIGHFISATVPLILSYIEEKKFKKQSKILSSAEFSKYGKG</sequence>
<evidence type="ECO:0000256" key="1">
    <source>
        <dbReference type="SAM" id="Phobius"/>
    </source>
</evidence>
<evidence type="ECO:0008006" key="4">
    <source>
        <dbReference type="Google" id="ProtNLM"/>
    </source>
</evidence>
<accession>A0A1Y2ELU9</accession>
<comment type="caution">
    <text evidence="2">The sequence shown here is derived from an EMBL/GenBank/DDBJ whole genome shotgun (WGS) entry which is preliminary data.</text>
</comment>
<reference evidence="2 3" key="1">
    <citation type="submission" date="2016-08" db="EMBL/GenBank/DDBJ databases">
        <title>A Parts List for Fungal Cellulosomes Revealed by Comparative Genomics.</title>
        <authorList>
            <consortium name="DOE Joint Genome Institute"/>
            <person name="Haitjema C.H."/>
            <person name="Gilmore S.P."/>
            <person name="Henske J.K."/>
            <person name="Solomon K.V."/>
            <person name="De Groot R."/>
            <person name="Kuo A."/>
            <person name="Mondo S.J."/>
            <person name="Salamov A.A."/>
            <person name="Labutti K."/>
            <person name="Zhao Z."/>
            <person name="Chiniquy J."/>
            <person name="Barry K."/>
            <person name="Brewer H.M."/>
            <person name="Purvine S.O."/>
            <person name="Wright A.T."/>
            <person name="Boxma B."/>
            <person name="Van Alen T."/>
            <person name="Hackstein J.H."/>
            <person name="Baker S.E."/>
            <person name="Grigoriev I.V."/>
            <person name="O'Malley M.A."/>
        </authorList>
    </citation>
    <scope>NUCLEOTIDE SEQUENCE [LARGE SCALE GENOMIC DNA]</scope>
    <source>
        <strain evidence="2 3">G1</strain>
    </source>
</reference>
<gene>
    <name evidence="2" type="ORF">LY90DRAFT_194361</name>
</gene>
<organism evidence="2 3">
    <name type="scientific">Neocallimastix californiae</name>
    <dbReference type="NCBI Taxonomy" id="1754190"/>
    <lineage>
        <taxon>Eukaryota</taxon>
        <taxon>Fungi</taxon>
        <taxon>Fungi incertae sedis</taxon>
        <taxon>Chytridiomycota</taxon>
        <taxon>Chytridiomycota incertae sedis</taxon>
        <taxon>Neocallimastigomycetes</taxon>
        <taxon>Neocallimastigales</taxon>
        <taxon>Neocallimastigaceae</taxon>
        <taxon>Neocallimastix</taxon>
    </lineage>
</organism>
<name>A0A1Y2ELU9_9FUNG</name>
<evidence type="ECO:0000313" key="3">
    <source>
        <dbReference type="Proteomes" id="UP000193920"/>
    </source>
</evidence>
<proteinExistence type="predicted"/>
<keyword evidence="1" id="KW-0812">Transmembrane</keyword>